<keyword evidence="9" id="KW-0472">Membrane</keyword>
<keyword evidence="5" id="KW-0547">Nucleotide-binding</keyword>
<dbReference type="EC" id="2.7.13.3" evidence="2"/>
<comment type="catalytic activity">
    <reaction evidence="1">
        <text>ATP + protein L-histidine = ADP + protein N-phospho-L-histidine.</text>
        <dbReference type="EC" id="2.7.13.3"/>
    </reaction>
</comment>
<dbReference type="InterPro" id="IPR036890">
    <property type="entry name" value="HATPase_C_sf"/>
</dbReference>
<accession>A0ABW2G9G8</accession>
<evidence type="ECO:0000256" key="1">
    <source>
        <dbReference type="ARBA" id="ARBA00000085"/>
    </source>
</evidence>
<dbReference type="PANTHER" id="PTHR24421">
    <property type="entry name" value="NITRATE/NITRITE SENSOR PROTEIN NARX-RELATED"/>
    <property type="match status" value="1"/>
</dbReference>
<sequence>MNNGQARPSVRGRLAAGAAAAALAGLVGAWAYARAGGSAAEVVRDLSVGWAYAAAGLVAWWRRPGNLVGPLMLIEGVVWFAGNLQGSGVPALFAAGAWGEGLNLAVLAHLLVVYPDGRLTGRRARTLVAACYGVTVGGGLLRALTFDPAVHTDVTYLSCPDICGPNALLVPAAADLFPYVDGAYRVVGWILSAALAALVVRRWRRASTARRRALLPAWIALLLAVLVMLWDVLVVLLPVGGPAFEQGLTLLSDLTQTAVPIAFLTGLLRMRLQRAGVGGLVMEVGADSDPGRLRAALADVLADPDLRLGLWDEERAGYTDEAGAAVQPAARGCVRVDSSRGAPLALLRHDPALEADAGLLEAAVAALRLALENVWLRGQAREVGARIVRAADSERRRLERDLHDGAQTRLVFTLMTLRRVETRLADHPDEEVRRSLAEARESLHAAVEELRALAHGIHPAVLTRDGLAPALKELAGQTALPVVVAAEERRFDAVTEATAYFTVSEALSNAAKHAGARAISVSARSRAGRLVVETVDDGVGGADTALGTGLRGIADRVAAVGGVLRVHSPAGQGTRVVAELPCE</sequence>
<evidence type="ECO:0000313" key="13">
    <source>
        <dbReference type="Proteomes" id="UP001596413"/>
    </source>
</evidence>
<evidence type="ECO:0000259" key="11">
    <source>
        <dbReference type="Pfam" id="PF07730"/>
    </source>
</evidence>
<feature type="transmembrane region" description="Helical" evidence="9">
    <location>
        <begin position="182"/>
        <end position="201"/>
    </location>
</feature>
<evidence type="ECO:0000256" key="4">
    <source>
        <dbReference type="ARBA" id="ARBA00022679"/>
    </source>
</evidence>
<feature type="domain" description="Histidine kinase/HSP90-like ATPase" evidence="10">
    <location>
        <begin position="501"/>
        <end position="582"/>
    </location>
</feature>
<proteinExistence type="predicted"/>
<dbReference type="Pfam" id="PF07730">
    <property type="entry name" value="HisKA_3"/>
    <property type="match status" value="1"/>
</dbReference>
<evidence type="ECO:0000256" key="5">
    <source>
        <dbReference type="ARBA" id="ARBA00022741"/>
    </source>
</evidence>
<evidence type="ECO:0000256" key="9">
    <source>
        <dbReference type="SAM" id="Phobius"/>
    </source>
</evidence>
<feature type="transmembrane region" description="Helical" evidence="9">
    <location>
        <begin position="91"/>
        <end position="114"/>
    </location>
</feature>
<dbReference type="InterPro" id="IPR003594">
    <property type="entry name" value="HATPase_dom"/>
</dbReference>
<dbReference type="EMBL" id="JBHSZO010000005">
    <property type="protein sequence ID" value="MFC7217433.1"/>
    <property type="molecule type" value="Genomic_DNA"/>
</dbReference>
<dbReference type="Pfam" id="PF02518">
    <property type="entry name" value="HATPase_c"/>
    <property type="match status" value="1"/>
</dbReference>
<evidence type="ECO:0000256" key="8">
    <source>
        <dbReference type="ARBA" id="ARBA00023012"/>
    </source>
</evidence>
<evidence type="ECO:0000256" key="2">
    <source>
        <dbReference type="ARBA" id="ARBA00012438"/>
    </source>
</evidence>
<feature type="transmembrane region" description="Helical" evidence="9">
    <location>
        <begin position="126"/>
        <end position="144"/>
    </location>
</feature>
<dbReference type="Gene3D" id="3.30.565.10">
    <property type="entry name" value="Histidine kinase-like ATPase, C-terminal domain"/>
    <property type="match status" value="1"/>
</dbReference>
<evidence type="ECO:0000256" key="7">
    <source>
        <dbReference type="ARBA" id="ARBA00022840"/>
    </source>
</evidence>
<dbReference type="Gene3D" id="1.20.5.1930">
    <property type="match status" value="1"/>
</dbReference>
<dbReference type="PANTHER" id="PTHR24421:SF10">
    <property type="entry name" value="NITRATE_NITRITE SENSOR PROTEIN NARQ"/>
    <property type="match status" value="1"/>
</dbReference>
<evidence type="ECO:0000313" key="12">
    <source>
        <dbReference type="EMBL" id="MFC7217433.1"/>
    </source>
</evidence>
<keyword evidence="3" id="KW-0597">Phosphoprotein</keyword>
<keyword evidence="13" id="KW-1185">Reference proteome</keyword>
<feature type="transmembrane region" description="Helical" evidence="9">
    <location>
        <begin position="213"/>
        <end position="236"/>
    </location>
</feature>
<dbReference type="InterPro" id="IPR011712">
    <property type="entry name" value="Sig_transdc_His_kin_sub3_dim/P"/>
</dbReference>
<gene>
    <name evidence="12" type="ORF">ACFQLX_04490</name>
</gene>
<keyword evidence="6 12" id="KW-0418">Kinase</keyword>
<reference evidence="13" key="1">
    <citation type="journal article" date="2019" name="Int. J. Syst. Evol. Microbiol.">
        <title>The Global Catalogue of Microorganisms (GCM) 10K type strain sequencing project: providing services to taxonomists for standard genome sequencing and annotation.</title>
        <authorList>
            <consortium name="The Broad Institute Genomics Platform"/>
            <consortium name="The Broad Institute Genome Sequencing Center for Infectious Disease"/>
            <person name="Wu L."/>
            <person name="Ma J."/>
        </authorList>
    </citation>
    <scope>NUCLEOTIDE SEQUENCE [LARGE SCALE GENOMIC DNA]</scope>
    <source>
        <strain evidence="13">CGMCC 1.13681</strain>
    </source>
</reference>
<feature type="domain" description="Signal transduction histidine kinase subgroup 3 dimerisation and phosphoacceptor" evidence="11">
    <location>
        <begin position="394"/>
        <end position="462"/>
    </location>
</feature>
<keyword evidence="7" id="KW-0067">ATP-binding</keyword>
<dbReference type="CDD" id="cd16917">
    <property type="entry name" value="HATPase_UhpB-NarQ-NarX-like"/>
    <property type="match status" value="1"/>
</dbReference>
<comment type="caution">
    <text evidence="12">The sequence shown here is derived from an EMBL/GenBank/DDBJ whole genome shotgun (WGS) entry which is preliminary data.</text>
</comment>
<protein>
    <recommendedName>
        <fullName evidence="2">histidine kinase</fullName>
        <ecNumber evidence="2">2.7.13.3</ecNumber>
    </recommendedName>
</protein>
<dbReference type="Proteomes" id="UP001596413">
    <property type="component" value="Unassembled WGS sequence"/>
</dbReference>
<evidence type="ECO:0000256" key="6">
    <source>
        <dbReference type="ARBA" id="ARBA00022777"/>
    </source>
</evidence>
<name>A0ABW2G9G8_9ACTN</name>
<keyword evidence="9" id="KW-1133">Transmembrane helix</keyword>
<keyword evidence="9" id="KW-0812">Transmembrane</keyword>
<dbReference type="GO" id="GO:0016301">
    <property type="term" value="F:kinase activity"/>
    <property type="evidence" value="ECO:0007669"/>
    <property type="project" value="UniProtKB-KW"/>
</dbReference>
<dbReference type="InterPro" id="IPR050482">
    <property type="entry name" value="Sensor_HK_TwoCompSys"/>
</dbReference>
<organism evidence="12 13">
    <name type="scientific">Streptomyces polyrhachis</name>
    <dbReference type="NCBI Taxonomy" id="1282885"/>
    <lineage>
        <taxon>Bacteria</taxon>
        <taxon>Bacillati</taxon>
        <taxon>Actinomycetota</taxon>
        <taxon>Actinomycetes</taxon>
        <taxon>Kitasatosporales</taxon>
        <taxon>Streptomycetaceae</taxon>
        <taxon>Streptomyces</taxon>
    </lineage>
</organism>
<dbReference type="RefSeq" id="WP_386412146.1">
    <property type="nucleotide sequence ID" value="NZ_JBHSZO010000005.1"/>
</dbReference>
<evidence type="ECO:0000259" key="10">
    <source>
        <dbReference type="Pfam" id="PF02518"/>
    </source>
</evidence>
<evidence type="ECO:0000256" key="3">
    <source>
        <dbReference type="ARBA" id="ARBA00022553"/>
    </source>
</evidence>
<keyword evidence="4" id="KW-0808">Transferase</keyword>
<dbReference type="SUPFAM" id="SSF55874">
    <property type="entry name" value="ATPase domain of HSP90 chaperone/DNA topoisomerase II/histidine kinase"/>
    <property type="match status" value="1"/>
</dbReference>
<keyword evidence="8" id="KW-0902">Two-component regulatory system</keyword>